<evidence type="ECO:0000256" key="1">
    <source>
        <dbReference type="SAM" id="MobiDB-lite"/>
    </source>
</evidence>
<dbReference type="OrthoDB" id="410807at2759"/>
<proteinExistence type="predicted"/>
<evidence type="ECO:0000313" key="2">
    <source>
        <dbReference type="EMBL" id="VEL44055.1"/>
    </source>
</evidence>
<feature type="region of interest" description="Disordered" evidence="1">
    <location>
        <begin position="39"/>
        <end position="88"/>
    </location>
</feature>
<name>A0A448XSP7_9PLAT</name>
<dbReference type="PANTHER" id="PTHR35826">
    <property type="entry name" value="PROTEIN ATP6V1FNB-LIKE"/>
    <property type="match status" value="1"/>
</dbReference>
<feature type="compositionally biased region" description="Polar residues" evidence="1">
    <location>
        <begin position="62"/>
        <end position="77"/>
    </location>
</feature>
<keyword evidence="3" id="KW-1185">Reference proteome</keyword>
<organism evidence="2 3">
    <name type="scientific">Protopolystoma xenopodis</name>
    <dbReference type="NCBI Taxonomy" id="117903"/>
    <lineage>
        <taxon>Eukaryota</taxon>
        <taxon>Metazoa</taxon>
        <taxon>Spiralia</taxon>
        <taxon>Lophotrochozoa</taxon>
        <taxon>Platyhelminthes</taxon>
        <taxon>Monogenea</taxon>
        <taxon>Polyopisthocotylea</taxon>
        <taxon>Polystomatidea</taxon>
        <taxon>Polystomatidae</taxon>
        <taxon>Protopolystoma</taxon>
    </lineage>
</organism>
<accession>A0A448XSP7</accession>
<comment type="caution">
    <text evidence="2">The sequence shown here is derived from an EMBL/GenBank/DDBJ whole genome shotgun (WGS) entry which is preliminary data.</text>
</comment>
<dbReference type="AlphaFoldDB" id="A0A448XSP7"/>
<sequence>MARSYPADTRMQKALEELYEKEDRARLSWFLHSQEKAITGFQSHHRPRGSRPANDLIGRLDNPQSEGPETAATSSKQMEQKKPDIQTEIVAPTDRALETDVKSVSTSVKRLLYEEIVAPTDRALETDVKSVSTNVKRLLYEGLSKEGKGRQVADTLHLPSCFLIKPPVLEITPYKTSLGS</sequence>
<dbReference type="Proteomes" id="UP000784294">
    <property type="component" value="Unassembled WGS sequence"/>
</dbReference>
<evidence type="ECO:0000313" key="3">
    <source>
        <dbReference type="Proteomes" id="UP000784294"/>
    </source>
</evidence>
<protein>
    <submittedName>
        <fullName evidence="2">Uncharacterized protein</fullName>
    </submittedName>
</protein>
<dbReference type="PANTHER" id="PTHR35826:SF1">
    <property type="entry name" value="PROTEIN ATP6V1FNB-LIKE"/>
    <property type="match status" value="1"/>
</dbReference>
<gene>
    <name evidence="2" type="ORF">PXEA_LOCUS37495</name>
</gene>
<dbReference type="EMBL" id="CAAALY010288796">
    <property type="protein sequence ID" value="VEL44055.1"/>
    <property type="molecule type" value="Genomic_DNA"/>
</dbReference>
<reference evidence="2" key="1">
    <citation type="submission" date="2018-11" db="EMBL/GenBank/DDBJ databases">
        <authorList>
            <consortium name="Pathogen Informatics"/>
        </authorList>
    </citation>
    <scope>NUCLEOTIDE SEQUENCE</scope>
</reference>